<dbReference type="PANTHER" id="PTHR13812">
    <property type="entry name" value="KETIMINE REDUCTASE MU-CRYSTALLIN"/>
    <property type="match status" value="1"/>
</dbReference>
<dbReference type="GO" id="GO:0005737">
    <property type="term" value="C:cytoplasm"/>
    <property type="evidence" value="ECO:0007669"/>
    <property type="project" value="TreeGrafter"/>
</dbReference>
<proteinExistence type="inferred from homology"/>
<dbReference type="EMBL" id="KB456269">
    <property type="protein sequence ID" value="EMF09320.1"/>
    <property type="molecule type" value="Genomic_DNA"/>
</dbReference>
<dbReference type="Gene3D" id="3.40.50.720">
    <property type="entry name" value="NAD(P)-binding Rossmann-like Domain"/>
    <property type="match status" value="1"/>
</dbReference>
<organism evidence="2 3">
    <name type="scientific">Sphaerulina musiva (strain SO2202)</name>
    <name type="common">Poplar stem canker fungus</name>
    <name type="synonym">Septoria musiva</name>
    <dbReference type="NCBI Taxonomy" id="692275"/>
    <lineage>
        <taxon>Eukaryota</taxon>
        <taxon>Fungi</taxon>
        <taxon>Dikarya</taxon>
        <taxon>Ascomycota</taxon>
        <taxon>Pezizomycotina</taxon>
        <taxon>Dothideomycetes</taxon>
        <taxon>Dothideomycetidae</taxon>
        <taxon>Mycosphaerellales</taxon>
        <taxon>Mycosphaerellaceae</taxon>
        <taxon>Sphaerulina</taxon>
    </lineage>
</organism>
<evidence type="ECO:0000313" key="3">
    <source>
        <dbReference type="Proteomes" id="UP000016931"/>
    </source>
</evidence>
<dbReference type="STRING" id="692275.N1QDB9"/>
<sequence>MKCLATGDVAAVKACVREADVVCCTVPSQEPLFQDEDLMRGSAVAGRPRKQPYISAIGSWQPDMIELDPALLRRVVSEKDAFNPIAKDCGGAIIVDDRTAVSEHTGEILQSGLLLEQMVELGSVLEMMEKKNSGEDDHHARLEAWLREGYVVYKSVGVALTDLASGEAILELAKKHEGMGTLVTDL</sequence>
<dbReference type="InterPro" id="IPR036291">
    <property type="entry name" value="NAD(P)-bd_dom_sf"/>
</dbReference>
<evidence type="ECO:0000256" key="1">
    <source>
        <dbReference type="ARBA" id="ARBA00008903"/>
    </source>
</evidence>
<evidence type="ECO:0000313" key="2">
    <source>
        <dbReference type="EMBL" id="EMF09320.1"/>
    </source>
</evidence>
<comment type="similarity">
    <text evidence="1">Belongs to the ornithine cyclodeaminase/mu-crystallin family.</text>
</comment>
<dbReference type="eggNOG" id="KOG3007">
    <property type="taxonomic scope" value="Eukaryota"/>
</dbReference>
<dbReference type="Proteomes" id="UP000016931">
    <property type="component" value="Unassembled WGS sequence"/>
</dbReference>
<dbReference type="SUPFAM" id="SSF51735">
    <property type="entry name" value="NAD(P)-binding Rossmann-fold domains"/>
    <property type="match status" value="1"/>
</dbReference>
<dbReference type="RefSeq" id="XP_016757441.1">
    <property type="nucleotide sequence ID" value="XM_016906786.1"/>
</dbReference>
<dbReference type="OrthoDB" id="41492at2759"/>
<reference evidence="2 3" key="1">
    <citation type="journal article" date="2012" name="PLoS Pathog.">
        <title>Diverse lifestyles and strategies of plant pathogenesis encoded in the genomes of eighteen Dothideomycetes fungi.</title>
        <authorList>
            <person name="Ohm R.A."/>
            <person name="Feau N."/>
            <person name="Henrissat B."/>
            <person name="Schoch C.L."/>
            <person name="Horwitz B.A."/>
            <person name="Barry K.W."/>
            <person name="Condon B.J."/>
            <person name="Copeland A.C."/>
            <person name="Dhillon B."/>
            <person name="Glaser F."/>
            <person name="Hesse C.N."/>
            <person name="Kosti I."/>
            <person name="LaButti K."/>
            <person name="Lindquist E.A."/>
            <person name="Lucas S."/>
            <person name="Salamov A.A."/>
            <person name="Bradshaw R.E."/>
            <person name="Ciuffetti L."/>
            <person name="Hamelin R.C."/>
            <person name="Kema G.H.J."/>
            <person name="Lawrence C."/>
            <person name="Scott J.A."/>
            <person name="Spatafora J.W."/>
            <person name="Turgeon B.G."/>
            <person name="de Wit P.J.G.M."/>
            <person name="Zhong S."/>
            <person name="Goodwin S.B."/>
            <person name="Grigoriev I.V."/>
        </authorList>
    </citation>
    <scope>NUCLEOTIDE SEQUENCE [LARGE SCALE GENOMIC DNA]</scope>
    <source>
        <strain evidence="2 3">SO2202</strain>
    </source>
</reference>
<dbReference type="InterPro" id="IPR003462">
    <property type="entry name" value="ODC_Mu_crystall"/>
</dbReference>
<dbReference type="AlphaFoldDB" id="N1QDB9"/>
<dbReference type="HOGENOM" id="CLU_1455248_0_0_1"/>
<dbReference type="OMA" id="HTRFILM"/>
<gene>
    <name evidence="2" type="ORF">SEPMUDRAFT_151391</name>
</gene>
<accession>N1QDB9</accession>
<protein>
    <submittedName>
        <fullName evidence="2">Uncharacterized protein</fullName>
    </submittedName>
</protein>
<keyword evidence="3" id="KW-1185">Reference proteome</keyword>
<dbReference type="PANTHER" id="PTHR13812:SF19">
    <property type="entry name" value="KETIMINE REDUCTASE MU-CRYSTALLIN"/>
    <property type="match status" value="1"/>
</dbReference>
<dbReference type="GeneID" id="27903923"/>
<name>N1QDB9_SPHMS</name>